<reference evidence="1 2" key="1">
    <citation type="journal article" date="2023" name="Insect Mol. Biol.">
        <title>Genome sequencing provides insights into the evolution of gene families encoding plant cell wall-degrading enzymes in longhorned beetles.</title>
        <authorList>
            <person name="Shin N.R."/>
            <person name="Okamura Y."/>
            <person name="Kirsch R."/>
            <person name="Pauchet Y."/>
        </authorList>
    </citation>
    <scope>NUCLEOTIDE SEQUENCE [LARGE SCALE GENOMIC DNA]</scope>
    <source>
        <strain evidence="1">EAD_L_NR</strain>
    </source>
</reference>
<organism evidence="1 2">
    <name type="scientific">Exocentrus adspersus</name>
    <dbReference type="NCBI Taxonomy" id="1586481"/>
    <lineage>
        <taxon>Eukaryota</taxon>
        <taxon>Metazoa</taxon>
        <taxon>Ecdysozoa</taxon>
        <taxon>Arthropoda</taxon>
        <taxon>Hexapoda</taxon>
        <taxon>Insecta</taxon>
        <taxon>Pterygota</taxon>
        <taxon>Neoptera</taxon>
        <taxon>Endopterygota</taxon>
        <taxon>Coleoptera</taxon>
        <taxon>Polyphaga</taxon>
        <taxon>Cucujiformia</taxon>
        <taxon>Chrysomeloidea</taxon>
        <taxon>Cerambycidae</taxon>
        <taxon>Lamiinae</taxon>
        <taxon>Acanthocinini</taxon>
        <taxon>Exocentrus</taxon>
    </lineage>
</organism>
<evidence type="ECO:0000313" key="2">
    <source>
        <dbReference type="Proteomes" id="UP001159042"/>
    </source>
</evidence>
<gene>
    <name evidence="1" type="ORF">NQ315_003525</name>
</gene>
<dbReference type="EMBL" id="JANEYG010000692">
    <property type="protein sequence ID" value="KAJ8909282.1"/>
    <property type="molecule type" value="Genomic_DNA"/>
</dbReference>
<accession>A0AAV8V5B9</accession>
<protein>
    <recommendedName>
        <fullName evidence="3">DDE Tnp4 domain-containing protein</fullName>
    </recommendedName>
</protein>
<dbReference type="Proteomes" id="UP001159042">
    <property type="component" value="Unassembled WGS sequence"/>
</dbReference>
<sequence>MTCTCRKRNYTIPVGKRADGNALHYTVEWGFSKIISQFAFIDFKKNQKLLLQNLDTLYKVAVLLTNAHTCLYGHQVSDYFNVAPINLEQYFCY</sequence>
<name>A0AAV8V5B9_9CUCU</name>
<comment type="caution">
    <text evidence="1">The sequence shown here is derived from an EMBL/GenBank/DDBJ whole genome shotgun (WGS) entry which is preliminary data.</text>
</comment>
<evidence type="ECO:0000313" key="1">
    <source>
        <dbReference type="EMBL" id="KAJ8909282.1"/>
    </source>
</evidence>
<dbReference type="AlphaFoldDB" id="A0AAV8V5B9"/>
<evidence type="ECO:0008006" key="3">
    <source>
        <dbReference type="Google" id="ProtNLM"/>
    </source>
</evidence>
<keyword evidence="2" id="KW-1185">Reference proteome</keyword>
<proteinExistence type="predicted"/>